<evidence type="ECO:0000313" key="3">
    <source>
        <dbReference type="Proteomes" id="UP001500908"/>
    </source>
</evidence>
<keyword evidence="3" id="KW-1185">Reference proteome</keyword>
<gene>
    <name evidence="2" type="ORF">GCM10022402_39440</name>
</gene>
<dbReference type="InterPro" id="IPR006311">
    <property type="entry name" value="TAT_signal"/>
</dbReference>
<feature type="region of interest" description="Disordered" evidence="1">
    <location>
        <begin position="43"/>
        <end position="63"/>
    </location>
</feature>
<reference evidence="3" key="1">
    <citation type="journal article" date="2019" name="Int. J. Syst. Evol. Microbiol.">
        <title>The Global Catalogue of Microorganisms (GCM) 10K type strain sequencing project: providing services to taxonomists for standard genome sequencing and annotation.</title>
        <authorList>
            <consortium name="The Broad Institute Genomics Platform"/>
            <consortium name="The Broad Institute Genome Sequencing Center for Infectious Disease"/>
            <person name="Wu L."/>
            <person name="Ma J."/>
        </authorList>
    </citation>
    <scope>NUCLEOTIDE SEQUENCE [LARGE SCALE GENOMIC DNA]</scope>
    <source>
        <strain evidence="3">JCM 17137</strain>
    </source>
</reference>
<comment type="caution">
    <text evidence="2">The sequence shown here is derived from an EMBL/GenBank/DDBJ whole genome shotgun (WGS) entry which is preliminary data.</text>
</comment>
<dbReference type="Proteomes" id="UP001500908">
    <property type="component" value="Unassembled WGS sequence"/>
</dbReference>
<evidence type="ECO:0000256" key="1">
    <source>
        <dbReference type="SAM" id="MobiDB-lite"/>
    </source>
</evidence>
<evidence type="ECO:0000313" key="2">
    <source>
        <dbReference type="EMBL" id="GAA3757226.1"/>
    </source>
</evidence>
<name>A0ABP7G6T3_9ACTN</name>
<dbReference type="PROSITE" id="PS51318">
    <property type="entry name" value="TAT"/>
    <property type="match status" value="1"/>
</dbReference>
<sequence>MNSRKSIRTNETESGLARRRFFQLGAAGLAAIGGSTVAAPAEARSADGLSAASPAAHISQAPG</sequence>
<accession>A0ABP7G6T3</accession>
<proteinExistence type="predicted"/>
<dbReference type="EMBL" id="BAABDD010000024">
    <property type="protein sequence ID" value="GAA3757226.1"/>
    <property type="molecule type" value="Genomic_DNA"/>
</dbReference>
<protein>
    <submittedName>
        <fullName evidence="2">Uncharacterized protein</fullName>
    </submittedName>
</protein>
<organism evidence="2 3">
    <name type="scientific">Salinactinospora qingdaonensis</name>
    <dbReference type="NCBI Taxonomy" id="702744"/>
    <lineage>
        <taxon>Bacteria</taxon>
        <taxon>Bacillati</taxon>
        <taxon>Actinomycetota</taxon>
        <taxon>Actinomycetes</taxon>
        <taxon>Streptosporangiales</taxon>
        <taxon>Nocardiopsidaceae</taxon>
        <taxon>Salinactinospora</taxon>
    </lineage>
</organism>